<dbReference type="EMBL" id="OOIL02006791">
    <property type="protein sequence ID" value="VFR01691.1"/>
    <property type="molecule type" value="Genomic_DNA"/>
</dbReference>
<keyword evidence="4" id="KW-0539">Nucleus</keyword>
<dbReference type="PANTHER" id="PTHR46338">
    <property type="entry name" value="TRANSCRIPTION INITIATION FACTOR TFIID SUBUNIT 8"/>
    <property type="match status" value="1"/>
</dbReference>
<dbReference type="GO" id="GO:0005669">
    <property type="term" value="C:transcription factor TFIID complex"/>
    <property type="evidence" value="ECO:0007669"/>
    <property type="project" value="InterPro"/>
</dbReference>
<comment type="subcellular location">
    <subcellularLocation>
        <location evidence="1">Nucleus</location>
    </subcellularLocation>
</comment>
<evidence type="ECO:0000256" key="3">
    <source>
        <dbReference type="ARBA" id="ARBA00023163"/>
    </source>
</evidence>
<dbReference type="Gene3D" id="1.10.20.10">
    <property type="entry name" value="Histone, subunit A"/>
    <property type="match status" value="1"/>
</dbReference>
<dbReference type="InterPro" id="IPR006565">
    <property type="entry name" value="BTP"/>
</dbReference>
<proteinExistence type="predicted"/>
<evidence type="ECO:0000313" key="7">
    <source>
        <dbReference type="EMBL" id="VFR01691.1"/>
    </source>
</evidence>
<dbReference type="Proteomes" id="UP000595140">
    <property type="component" value="Unassembled WGS sequence"/>
</dbReference>
<dbReference type="InterPro" id="IPR037818">
    <property type="entry name" value="TAF8"/>
</dbReference>
<accession>A0A484NKM7</accession>
<evidence type="ECO:0000256" key="5">
    <source>
        <dbReference type="SAM" id="MobiDB-lite"/>
    </source>
</evidence>
<dbReference type="PANTHER" id="PTHR46338:SF13">
    <property type="entry name" value="TRANSCRIPTION INITIATION FACTOR TFIID SUBUNIT 8-LIKE"/>
    <property type="match status" value="1"/>
</dbReference>
<dbReference type="SMART" id="SM00576">
    <property type="entry name" value="BTP"/>
    <property type="match status" value="1"/>
</dbReference>
<keyword evidence="3" id="KW-0804">Transcription</keyword>
<sequence length="276" mass="29698">MKSGDNSSTAAPPQSRSSYASSVTRIAVAQICGAAGYAAAESSAIAVLTDIAALYLNAIGKSAASSANSSGRTDSNLLDVAAALEELGSVQGFPGASDPPSSSKSTLLNSAVIGGLQKFVNYTEETPFARPLPRNVLHRRKTKLPLKRGAGEYDSEKLRHVPKWLPSMPEIERDAKGEEKLGFGRRIESESENQEGKGKNSPERGGKGNELPWNRRRIRFKVRKRGESIRECSHGVGRGAMGKRVSWANLNLNLSGKSLISTKKFELDRPNSMVML</sequence>
<protein>
    <recommendedName>
        <fullName evidence="6">Bromodomain associated domain-containing protein</fullName>
    </recommendedName>
</protein>
<gene>
    <name evidence="7" type="ORF">CCAM_LOCUS43466</name>
</gene>
<keyword evidence="2" id="KW-0805">Transcription regulation</keyword>
<reference evidence="7 8" key="1">
    <citation type="submission" date="2018-04" db="EMBL/GenBank/DDBJ databases">
        <authorList>
            <person name="Vogel A."/>
        </authorList>
    </citation>
    <scope>NUCLEOTIDE SEQUENCE [LARGE SCALE GENOMIC DNA]</scope>
</reference>
<dbReference type="AlphaFoldDB" id="A0A484NKM7"/>
<dbReference type="Pfam" id="PF07524">
    <property type="entry name" value="Bromo_TP"/>
    <property type="match status" value="1"/>
</dbReference>
<evidence type="ECO:0000313" key="8">
    <source>
        <dbReference type="Proteomes" id="UP000595140"/>
    </source>
</evidence>
<dbReference type="InterPro" id="IPR009072">
    <property type="entry name" value="Histone-fold"/>
</dbReference>
<feature type="domain" description="Bromodomain associated" evidence="6">
    <location>
        <begin position="17"/>
        <end position="93"/>
    </location>
</feature>
<evidence type="ECO:0000256" key="4">
    <source>
        <dbReference type="ARBA" id="ARBA00023242"/>
    </source>
</evidence>
<feature type="compositionally biased region" description="Basic and acidic residues" evidence="5">
    <location>
        <begin position="174"/>
        <end position="207"/>
    </location>
</feature>
<evidence type="ECO:0000256" key="1">
    <source>
        <dbReference type="ARBA" id="ARBA00004123"/>
    </source>
</evidence>
<keyword evidence="8" id="KW-1185">Reference proteome</keyword>
<evidence type="ECO:0000256" key="2">
    <source>
        <dbReference type="ARBA" id="ARBA00023015"/>
    </source>
</evidence>
<feature type="region of interest" description="Disordered" evidence="5">
    <location>
        <begin position="174"/>
        <end position="215"/>
    </location>
</feature>
<dbReference type="GO" id="GO:0046982">
    <property type="term" value="F:protein heterodimerization activity"/>
    <property type="evidence" value="ECO:0007669"/>
    <property type="project" value="InterPro"/>
</dbReference>
<organism evidence="7 8">
    <name type="scientific">Cuscuta campestris</name>
    <dbReference type="NCBI Taxonomy" id="132261"/>
    <lineage>
        <taxon>Eukaryota</taxon>
        <taxon>Viridiplantae</taxon>
        <taxon>Streptophyta</taxon>
        <taxon>Embryophyta</taxon>
        <taxon>Tracheophyta</taxon>
        <taxon>Spermatophyta</taxon>
        <taxon>Magnoliopsida</taxon>
        <taxon>eudicotyledons</taxon>
        <taxon>Gunneridae</taxon>
        <taxon>Pentapetalae</taxon>
        <taxon>asterids</taxon>
        <taxon>lamiids</taxon>
        <taxon>Solanales</taxon>
        <taxon>Convolvulaceae</taxon>
        <taxon>Cuscuteae</taxon>
        <taxon>Cuscuta</taxon>
        <taxon>Cuscuta subgen. Grammica</taxon>
        <taxon>Cuscuta sect. Cleistogrammica</taxon>
    </lineage>
</organism>
<evidence type="ECO:0000259" key="6">
    <source>
        <dbReference type="SMART" id="SM00576"/>
    </source>
</evidence>
<dbReference type="OrthoDB" id="436852at2759"/>
<name>A0A484NKM7_9ASTE</name>